<sequence>MTSKFSVACASLGTSLLLLLGAGPAAAFGDATPGFYVEGGSTFQGGADADAWAAGAVLPWSPSGDYTVDGRSFAWDLFASQWRSPERLDGGRRNYAQIGVIATWRYRFDAGRSPWFADAGIGGTVMNHIYRPTERPFSSTFQFTEVLGLGRSFGQRGEHEVSMRVQHFSNAGIKKPNPGANFVRLRYLYRF</sequence>
<keyword evidence="2" id="KW-0378">Hydrolase</keyword>
<protein>
    <submittedName>
        <fullName evidence="2">Acyloxyacyl hydrolase</fullName>
    </submittedName>
</protein>
<evidence type="ECO:0000313" key="3">
    <source>
        <dbReference type="Proteomes" id="UP000319212"/>
    </source>
</evidence>
<evidence type="ECO:0000256" key="1">
    <source>
        <dbReference type="SAM" id="SignalP"/>
    </source>
</evidence>
<feature type="signal peptide" evidence="1">
    <location>
        <begin position="1"/>
        <end position="27"/>
    </location>
</feature>
<accession>A0A502DYJ2</accession>
<evidence type="ECO:0000313" key="2">
    <source>
        <dbReference type="EMBL" id="TPG29230.1"/>
    </source>
</evidence>
<dbReference type="GO" id="GO:0016787">
    <property type="term" value="F:hydrolase activity"/>
    <property type="evidence" value="ECO:0007669"/>
    <property type="project" value="UniProtKB-KW"/>
</dbReference>
<dbReference type="Proteomes" id="UP000319212">
    <property type="component" value="Unassembled WGS sequence"/>
</dbReference>
<keyword evidence="1" id="KW-0732">Signal</keyword>
<dbReference type="InterPro" id="IPR018550">
    <property type="entry name" value="Lipid-A_deacylase-rel"/>
</dbReference>
<gene>
    <name evidence="2" type="ORF">EAH82_10805</name>
</gene>
<proteinExistence type="predicted"/>
<dbReference type="Gene3D" id="2.40.160.20">
    <property type="match status" value="1"/>
</dbReference>
<organism evidence="2 3">
    <name type="scientific">Variovorax guangxiensis</name>
    <dbReference type="NCBI Taxonomy" id="1775474"/>
    <lineage>
        <taxon>Bacteria</taxon>
        <taxon>Pseudomonadati</taxon>
        <taxon>Pseudomonadota</taxon>
        <taxon>Betaproteobacteria</taxon>
        <taxon>Burkholderiales</taxon>
        <taxon>Comamonadaceae</taxon>
        <taxon>Variovorax</taxon>
    </lineage>
</organism>
<feature type="chain" id="PRO_5021434637" evidence="1">
    <location>
        <begin position="28"/>
        <end position="191"/>
    </location>
</feature>
<reference evidence="2 3" key="1">
    <citation type="journal article" date="2019" name="Environ. Microbiol.">
        <title>Species interactions and distinct microbial communities in high Arctic permafrost affected cryosols are associated with the CH4 and CO2 gas fluxes.</title>
        <authorList>
            <person name="Altshuler I."/>
            <person name="Hamel J."/>
            <person name="Turney S."/>
            <person name="Magnuson E."/>
            <person name="Levesque R."/>
            <person name="Greer C."/>
            <person name="Whyte L.G."/>
        </authorList>
    </citation>
    <scope>NUCLEOTIDE SEQUENCE [LARGE SCALE GENOMIC DNA]</scope>
    <source>
        <strain evidence="2 3">S06.C</strain>
    </source>
</reference>
<name>A0A502DYJ2_9BURK</name>
<dbReference type="AlphaFoldDB" id="A0A502DYJ2"/>
<dbReference type="EMBL" id="RCZI01000002">
    <property type="protein sequence ID" value="TPG29230.1"/>
    <property type="molecule type" value="Genomic_DNA"/>
</dbReference>
<dbReference type="OrthoDB" id="5297282at2"/>
<dbReference type="Pfam" id="PF09411">
    <property type="entry name" value="PagL"/>
    <property type="match status" value="1"/>
</dbReference>
<dbReference type="RefSeq" id="WP_140841552.1">
    <property type="nucleotide sequence ID" value="NZ_RCZI01000002.1"/>
</dbReference>
<comment type="caution">
    <text evidence="2">The sequence shown here is derived from an EMBL/GenBank/DDBJ whole genome shotgun (WGS) entry which is preliminary data.</text>
</comment>